<keyword evidence="13" id="KW-1185">Reference proteome</keyword>
<evidence type="ECO:0000256" key="7">
    <source>
        <dbReference type="ARBA" id="ARBA00022840"/>
    </source>
</evidence>
<dbReference type="SUPFAM" id="SSF55874">
    <property type="entry name" value="ATPase domain of HSP90 chaperone/DNA topoisomerase II/histidine kinase"/>
    <property type="match status" value="1"/>
</dbReference>
<evidence type="ECO:0000256" key="10">
    <source>
        <dbReference type="SAM" id="Phobius"/>
    </source>
</evidence>
<evidence type="ECO:0000256" key="6">
    <source>
        <dbReference type="ARBA" id="ARBA00022777"/>
    </source>
</evidence>
<feature type="transmembrane region" description="Helical" evidence="10">
    <location>
        <begin position="30"/>
        <end position="51"/>
    </location>
</feature>
<keyword evidence="7" id="KW-0067">ATP-binding</keyword>
<accession>A0ABY4FIF3</accession>
<dbReference type="PANTHER" id="PTHR24421">
    <property type="entry name" value="NITRATE/NITRITE SENSOR PROTEIN NARX-RELATED"/>
    <property type="match status" value="1"/>
</dbReference>
<keyword evidence="10" id="KW-1133">Transmembrane helix</keyword>
<evidence type="ECO:0000313" key="12">
    <source>
        <dbReference type="EMBL" id="UOQ56468.1"/>
    </source>
</evidence>
<organism evidence="12 13">
    <name type="scientific">Leucobacter allii</name>
    <dbReference type="NCBI Taxonomy" id="2932247"/>
    <lineage>
        <taxon>Bacteria</taxon>
        <taxon>Bacillati</taxon>
        <taxon>Actinomycetota</taxon>
        <taxon>Actinomycetes</taxon>
        <taxon>Micrococcales</taxon>
        <taxon>Microbacteriaceae</taxon>
        <taxon>Leucobacter</taxon>
    </lineage>
</organism>
<dbReference type="EC" id="2.7.13.3" evidence="2"/>
<feature type="region of interest" description="Disordered" evidence="9">
    <location>
        <begin position="398"/>
        <end position="420"/>
    </location>
</feature>
<feature type="transmembrane region" description="Helical" evidence="10">
    <location>
        <begin position="63"/>
        <end position="83"/>
    </location>
</feature>
<keyword evidence="10" id="KW-0812">Transmembrane</keyword>
<evidence type="ECO:0000256" key="2">
    <source>
        <dbReference type="ARBA" id="ARBA00012438"/>
    </source>
</evidence>
<evidence type="ECO:0000256" key="1">
    <source>
        <dbReference type="ARBA" id="ARBA00000085"/>
    </source>
</evidence>
<evidence type="ECO:0000256" key="5">
    <source>
        <dbReference type="ARBA" id="ARBA00022741"/>
    </source>
</evidence>
<keyword evidence="3" id="KW-0597">Phosphoprotein</keyword>
<evidence type="ECO:0000256" key="9">
    <source>
        <dbReference type="SAM" id="MobiDB-lite"/>
    </source>
</evidence>
<dbReference type="InterPro" id="IPR011712">
    <property type="entry name" value="Sig_transdc_His_kin_sub3_dim/P"/>
</dbReference>
<feature type="transmembrane region" description="Helical" evidence="10">
    <location>
        <begin position="95"/>
        <end position="118"/>
    </location>
</feature>
<gene>
    <name evidence="12" type="ORF">MUN78_12380</name>
</gene>
<feature type="compositionally biased region" description="Low complexity" evidence="9">
    <location>
        <begin position="398"/>
        <end position="408"/>
    </location>
</feature>
<proteinExistence type="predicted"/>
<keyword evidence="5" id="KW-0547">Nucleotide-binding</keyword>
<keyword evidence="8" id="KW-0902">Two-component regulatory system</keyword>
<reference evidence="12 13" key="1">
    <citation type="submission" date="2022-04" db="EMBL/GenBank/DDBJ databases">
        <title>Leucobacter sp. isolated from rhizosphere of garlic.</title>
        <authorList>
            <person name="Won M."/>
            <person name="Lee C.-M."/>
            <person name="Woen H.-Y."/>
            <person name="Kwon S.-W."/>
        </authorList>
    </citation>
    <scope>NUCLEOTIDE SEQUENCE [LARGE SCALE GENOMIC DNA]</scope>
    <source>
        <strain evidence="12 13">H21R-40</strain>
    </source>
</reference>
<dbReference type="PANTHER" id="PTHR24421:SF10">
    <property type="entry name" value="NITRATE_NITRITE SENSOR PROTEIN NARQ"/>
    <property type="match status" value="1"/>
</dbReference>
<dbReference type="Gene3D" id="3.30.565.10">
    <property type="entry name" value="Histidine kinase-like ATPase, C-terminal domain"/>
    <property type="match status" value="1"/>
</dbReference>
<feature type="domain" description="Signal transduction histidine kinase subgroup 3 dimerisation and phosphoacceptor" evidence="11">
    <location>
        <begin position="213"/>
        <end position="279"/>
    </location>
</feature>
<dbReference type="InterPro" id="IPR050482">
    <property type="entry name" value="Sensor_HK_TwoCompSys"/>
</dbReference>
<evidence type="ECO:0000256" key="3">
    <source>
        <dbReference type="ARBA" id="ARBA00022553"/>
    </source>
</evidence>
<dbReference type="InterPro" id="IPR036890">
    <property type="entry name" value="HATPase_C_sf"/>
</dbReference>
<dbReference type="GO" id="GO:0016301">
    <property type="term" value="F:kinase activity"/>
    <property type="evidence" value="ECO:0007669"/>
    <property type="project" value="UniProtKB-KW"/>
</dbReference>
<dbReference type="Proteomes" id="UP000831786">
    <property type="component" value="Chromosome"/>
</dbReference>
<feature type="transmembrane region" description="Helical" evidence="10">
    <location>
        <begin position="168"/>
        <end position="192"/>
    </location>
</feature>
<evidence type="ECO:0000259" key="11">
    <source>
        <dbReference type="Pfam" id="PF07730"/>
    </source>
</evidence>
<feature type="transmembrane region" description="Helical" evidence="10">
    <location>
        <begin position="138"/>
        <end position="156"/>
    </location>
</feature>
<dbReference type="RefSeq" id="WP_244726801.1">
    <property type="nucleotide sequence ID" value="NZ_CP095045.1"/>
</dbReference>
<keyword evidence="4" id="KW-0808">Transferase</keyword>
<comment type="catalytic activity">
    <reaction evidence="1">
        <text>ATP + protein L-histidine = ADP + protein N-phospho-L-histidine.</text>
        <dbReference type="EC" id="2.7.13.3"/>
    </reaction>
</comment>
<protein>
    <recommendedName>
        <fullName evidence="2">histidine kinase</fullName>
        <ecNumber evidence="2">2.7.13.3</ecNumber>
    </recommendedName>
</protein>
<keyword evidence="10" id="KW-0472">Membrane</keyword>
<sequence length="420" mass="44276">MSMRPEAIPAGPAPALAVATRFSGRITATWWYTMAGVLFLEGTLVFLWVAAPTGHGHGHARTVTIAAAGMVWWVSTVPLLRRYRHAGSPPGAHRWAVLVPLLIAAACGAVVGAAAGLWMLAVVPLVQSALLLHWPPGLRVRVAAAATVLLVVLWLIDARGPAAADFDAGGGWLLGAFCLFIPVTTVLSLWWWDVLVTLDRARVSEANLGATRERLRVATDVHDLQGHHLQVIALQLELAERLLAKQDPDAAMAQLRAARSSVDEARQGTRDLATRFRSVPLLDELANVVDLLRAAGTEVEAAVDPAADAAPAEVLGPVIRETTTNVLRHGGGRWARLALSRSGAVWRYEISNHASGEDPAGGGGSGLEGVARRVAEAGGAVEVRRGKQDFTVVVTVPAETVPAQAPEGAPGPPATDEEGR</sequence>
<dbReference type="EMBL" id="CP095045">
    <property type="protein sequence ID" value="UOQ56468.1"/>
    <property type="molecule type" value="Genomic_DNA"/>
</dbReference>
<name>A0ABY4FIF3_9MICO</name>
<dbReference type="Pfam" id="PF07730">
    <property type="entry name" value="HisKA_3"/>
    <property type="match status" value="1"/>
</dbReference>
<evidence type="ECO:0000256" key="8">
    <source>
        <dbReference type="ARBA" id="ARBA00023012"/>
    </source>
</evidence>
<dbReference type="Gene3D" id="1.20.5.1930">
    <property type="match status" value="1"/>
</dbReference>
<evidence type="ECO:0000313" key="13">
    <source>
        <dbReference type="Proteomes" id="UP000831786"/>
    </source>
</evidence>
<keyword evidence="6 12" id="KW-0418">Kinase</keyword>
<evidence type="ECO:0000256" key="4">
    <source>
        <dbReference type="ARBA" id="ARBA00022679"/>
    </source>
</evidence>